<proteinExistence type="inferred from homology"/>
<evidence type="ECO:0000256" key="1">
    <source>
        <dbReference type="ARBA" id="ARBA00006739"/>
    </source>
</evidence>
<evidence type="ECO:0000259" key="3">
    <source>
        <dbReference type="Pfam" id="PF00535"/>
    </source>
</evidence>
<keyword evidence="5" id="KW-1185">Reference proteome</keyword>
<accession>A0ABW1BGB1</accession>
<feature type="domain" description="Glycosyltransferase 2-like" evidence="3">
    <location>
        <begin position="26"/>
        <end position="174"/>
    </location>
</feature>
<dbReference type="PANTHER" id="PTHR48090">
    <property type="entry name" value="UNDECAPRENYL-PHOSPHATE 4-DEOXY-4-FORMAMIDO-L-ARABINOSE TRANSFERASE-RELATED"/>
    <property type="match status" value="1"/>
</dbReference>
<evidence type="ECO:0000256" key="2">
    <source>
        <dbReference type="SAM" id="MobiDB-lite"/>
    </source>
</evidence>
<sequence length="258" mass="27630">MSRPFCPLGVRRLGGVTETTPPSVDVVLPCLDEAEALPWVLHRIPPGWRAIVVDNGSTDGSPDIARAHGASVVHEPRRGFGAACHAGLSAATADVVCFCDCDASLDPRLLPVVAGPVLDGSADLVLGRRRPTALGAWPLHARLANVELARLVRRRTGLRLRDLGPMRAARREALLGLGLSDRRSGYPLQMVVRAADAGWRVRETDVPYHPRAGRSKVTGTWRGTWQAVRDMRAVLAEPPAAADRHSTGPDARVAGSAR</sequence>
<dbReference type="Gene3D" id="3.90.550.10">
    <property type="entry name" value="Spore Coat Polysaccharide Biosynthesis Protein SpsA, Chain A"/>
    <property type="match status" value="1"/>
</dbReference>
<dbReference type="InterPro" id="IPR029044">
    <property type="entry name" value="Nucleotide-diphossugar_trans"/>
</dbReference>
<dbReference type="InterPro" id="IPR050256">
    <property type="entry name" value="Glycosyltransferase_2"/>
</dbReference>
<comment type="caution">
    <text evidence="4">The sequence shown here is derived from an EMBL/GenBank/DDBJ whole genome shotgun (WGS) entry which is preliminary data.</text>
</comment>
<dbReference type="SUPFAM" id="SSF53448">
    <property type="entry name" value="Nucleotide-diphospho-sugar transferases"/>
    <property type="match status" value="1"/>
</dbReference>
<name>A0ABW1BGB1_9ACTN</name>
<evidence type="ECO:0000313" key="5">
    <source>
        <dbReference type="Proteomes" id="UP001596112"/>
    </source>
</evidence>
<dbReference type="CDD" id="cd04179">
    <property type="entry name" value="DPM_DPG-synthase_like"/>
    <property type="match status" value="1"/>
</dbReference>
<dbReference type="Proteomes" id="UP001596112">
    <property type="component" value="Unassembled WGS sequence"/>
</dbReference>
<dbReference type="Pfam" id="PF00535">
    <property type="entry name" value="Glycos_transf_2"/>
    <property type="match status" value="1"/>
</dbReference>
<protein>
    <submittedName>
        <fullName evidence="4">Glycosyltransferase family 2 protein</fullName>
    </submittedName>
</protein>
<dbReference type="PANTHER" id="PTHR48090:SF7">
    <property type="entry name" value="RFBJ PROTEIN"/>
    <property type="match status" value="1"/>
</dbReference>
<dbReference type="InterPro" id="IPR001173">
    <property type="entry name" value="Glyco_trans_2-like"/>
</dbReference>
<organism evidence="4 5">
    <name type="scientific">Streptomyces heilongjiangensis</name>
    <dbReference type="NCBI Taxonomy" id="945052"/>
    <lineage>
        <taxon>Bacteria</taxon>
        <taxon>Bacillati</taxon>
        <taxon>Actinomycetota</taxon>
        <taxon>Actinomycetes</taxon>
        <taxon>Kitasatosporales</taxon>
        <taxon>Streptomycetaceae</taxon>
        <taxon>Streptomyces</taxon>
    </lineage>
</organism>
<feature type="region of interest" description="Disordered" evidence="2">
    <location>
        <begin position="237"/>
        <end position="258"/>
    </location>
</feature>
<dbReference type="RefSeq" id="WP_380968815.1">
    <property type="nucleotide sequence ID" value="NZ_JAQOSL010000133.1"/>
</dbReference>
<gene>
    <name evidence="4" type="ORF">ACFQGO_30065</name>
</gene>
<reference evidence="5" key="1">
    <citation type="journal article" date="2019" name="Int. J. Syst. Evol. Microbiol.">
        <title>The Global Catalogue of Microorganisms (GCM) 10K type strain sequencing project: providing services to taxonomists for standard genome sequencing and annotation.</title>
        <authorList>
            <consortium name="The Broad Institute Genomics Platform"/>
            <consortium name="The Broad Institute Genome Sequencing Center for Infectious Disease"/>
            <person name="Wu L."/>
            <person name="Ma J."/>
        </authorList>
    </citation>
    <scope>NUCLEOTIDE SEQUENCE [LARGE SCALE GENOMIC DNA]</scope>
    <source>
        <strain evidence="5">JCM 9918</strain>
    </source>
</reference>
<evidence type="ECO:0000313" key="4">
    <source>
        <dbReference type="EMBL" id="MFC5811703.1"/>
    </source>
</evidence>
<comment type="similarity">
    <text evidence="1">Belongs to the glycosyltransferase 2 family.</text>
</comment>
<dbReference type="EMBL" id="JBHSNZ010000026">
    <property type="protein sequence ID" value="MFC5811703.1"/>
    <property type="molecule type" value="Genomic_DNA"/>
</dbReference>